<dbReference type="PANTHER" id="PTHR14449">
    <property type="entry name" value="FANCONI ANEMIA GROUP F PROTEIN FANCF"/>
    <property type="match status" value="1"/>
</dbReference>
<dbReference type="InterPro" id="IPR035428">
    <property type="entry name" value="FANCF"/>
</dbReference>
<gene>
    <name evidence="1" type="ORF">Sradi_1385800</name>
</gene>
<comment type="caution">
    <text evidence="1">The sequence shown here is derived from an EMBL/GenBank/DDBJ whole genome shotgun (WGS) entry which is preliminary data.</text>
</comment>
<organism evidence="1">
    <name type="scientific">Sesamum radiatum</name>
    <name type="common">Black benniseed</name>
    <dbReference type="NCBI Taxonomy" id="300843"/>
    <lineage>
        <taxon>Eukaryota</taxon>
        <taxon>Viridiplantae</taxon>
        <taxon>Streptophyta</taxon>
        <taxon>Embryophyta</taxon>
        <taxon>Tracheophyta</taxon>
        <taxon>Spermatophyta</taxon>
        <taxon>Magnoliopsida</taxon>
        <taxon>eudicotyledons</taxon>
        <taxon>Gunneridae</taxon>
        <taxon>Pentapetalae</taxon>
        <taxon>asterids</taxon>
        <taxon>lamiids</taxon>
        <taxon>Lamiales</taxon>
        <taxon>Pedaliaceae</taxon>
        <taxon>Sesamum</taxon>
    </lineage>
</organism>
<accession>A0AAW2US27</accession>
<reference evidence="1" key="1">
    <citation type="submission" date="2020-06" db="EMBL/GenBank/DDBJ databases">
        <authorList>
            <person name="Li T."/>
            <person name="Hu X."/>
            <person name="Zhang T."/>
            <person name="Song X."/>
            <person name="Zhang H."/>
            <person name="Dai N."/>
            <person name="Sheng W."/>
            <person name="Hou X."/>
            <person name="Wei L."/>
        </authorList>
    </citation>
    <scope>NUCLEOTIDE SEQUENCE</scope>
    <source>
        <strain evidence="1">G02</strain>
        <tissue evidence="1">Leaf</tissue>
    </source>
</reference>
<reference evidence="1" key="2">
    <citation type="journal article" date="2024" name="Plant">
        <title>Genomic evolution and insights into agronomic trait innovations of Sesamum species.</title>
        <authorList>
            <person name="Miao H."/>
            <person name="Wang L."/>
            <person name="Qu L."/>
            <person name="Liu H."/>
            <person name="Sun Y."/>
            <person name="Le M."/>
            <person name="Wang Q."/>
            <person name="Wei S."/>
            <person name="Zheng Y."/>
            <person name="Lin W."/>
            <person name="Duan Y."/>
            <person name="Cao H."/>
            <person name="Xiong S."/>
            <person name="Wang X."/>
            <person name="Wei L."/>
            <person name="Li C."/>
            <person name="Ma Q."/>
            <person name="Ju M."/>
            <person name="Zhao R."/>
            <person name="Li G."/>
            <person name="Mu C."/>
            <person name="Tian Q."/>
            <person name="Mei H."/>
            <person name="Zhang T."/>
            <person name="Gao T."/>
            <person name="Zhang H."/>
        </authorList>
    </citation>
    <scope>NUCLEOTIDE SEQUENCE</scope>
    <source>
        <strain evidence="1">G02</strain>
    </source>
</reference>
<dbReference type="AlphaFoldDB" id="A0AAW2US27"/>
<dbReference type="EMBL" id="JACGWJ010000005">
    <property type="protein sequence ID" value="KAL0419723.1"/>
    <property type="molecule type" value="Genomic_DNA"/>
</dbReference>
<sequence length="505" mass="56952">MGWSYPEISLQDLMTLIQNFVNMVILASGYQSTGRLAHWDSHNIKKSFRWANFLENVAKVLTSSGDYQDSVKELDAALIGLTSNPHFPQGLARLSCTTLCRAREFLLEHLIHTLPLRESHLKAIMTASVEMDFSKLQRIDNDCVDVYLESLRQIPSKGLNLSESRNVMEGFKISSPRAVRSGKQDSVVDCDFSVSAIQQLGRRQLAVSCCSALETGLENMWRPIGRSMHTELGSTSNSEQMEHSACSISEELPVEAIVWNRWRSRSLSYMLDNRTIRLVSGASLIFATPEGQWTKIFGQLNILSDTDDLCETIELLLLGCIADRWSPLIEHLMPVSYESLTLSRLYHEVFKLSLGKSLHLFPRESFVNCKEKCVVNYLEVLFSSQLKQLWELPPVLAAVAIPSWSQLFRSYLHELEGQVRGNSLVTRRCSCMAGAMEHREYPVLHWKALLHDYAGPCYNCGSHSQKSRGRGEKHLNCEELFWSISASSGAKTAQICTSKLPRLVA</sequence>
<dbReference type="PANTHER" id="PTHR14449:SF2">
    <property type="entry name" value="FANCONI ANEMIA GROUP F PROTEIN"/>
    <property type="match status" value="1"/>
</dbReference>
<proteinExistence type="predicted"/>
<dbReference type="GO" id="GO:0036297">
    <property type="term" value="P:interstrand cross-link repair"/>
    <property type="evidence" value="ECO:0007669"/>
    <property type="project" value="InterPro"/>
</dbReference>
<evidence type="ECO:0000313" key="1">
    <source>
        <dbReference type="EMBL" id="KAL0419723.1"/>
    </source>
</evidence>
<dbReference type="GO" id="GO:0043240">
    <property type="term" value="C:Fanconi anaemia nuclear complex"/>
    <property type="evidence" value="ECO:0007669"/>
    <property type="project" value="InterPro"/>
</dbReference>
<dbReference type="Pfam" id="PF11107">
    <property type="entry name" value="FANCF"/>
    <property type="match status" value="1"/>
</dbReference>
<name>A0AAW2US27_SESRA</name>
<protein>
    <submittedName>
        <fullName evidence="1">Uncharacterized protein</fullName>
    </submittedName>
</protein>